<dbReference type="CDD" id="cd00093">
    <property type="entry name" value="HTH_XRE"/>
    <property type="match status" value="1"/>
</dbReference>
<name>A0AAJ5D3L6_9RALS</name>
<dbReference type="Pfam" id="PF01381">
    <property type="entry name" value="HTH_3"/>
    <property type="match status" value="1"/>
</dbReference>
<dbReference type="InterPro" id="IPR010982">
    <property type="entry name" value="Lambda_DNA-bd_dom_sf"/>
</dbReference>
<comment type="caution">
    <text evidence="2">The sequence shown here is derived from an EMBL/GenBank/DDBJ whole genome shotgun (WGS) entry which is preliminary data.</text>
</comment>
<reference evidence="2 3" key="1">
    <citation type="submission" date="2018-06" db="EMBL/GenBank/DDBJ databases">
        <authorList>
            <consortium name="Pathogen Informatics"/>
            <person name="Doyle S."/>
        </authorList>
    </citation>
    <scope>NUCLEOTIDE SEQUENCE [LARGE SCALE GENOMIC DNA]</scope>
    <source>
        <strain evidence="2 3">NCTC10894</strain>
    </source>
</reference>
<dbReference type="SUPFAM" id="SSF47413">
    <property type="entry name" value="lambda repressor-like DNA-binding domains"/>
    <property type="match status" value="1"/>
</dbReference>
<protein>
    <submittedName>
        <fullName evidence="2">Helix-turn-helix</fullName>
    </submittedName>
</protein>
<sequence length="158" mass="17961">MALEREAVAKKWALCQVLVQAELQIQFYEFRREVQCEFCDIRTMGKKEPVTVFGLRLRQARLRAGIPQYALGVAIGLDDAIASARISRYESGVHEPPFEVAQKLARVLKVSAAYLYCEDDDLAKFVLTWPYLNRTDKKKIGHVVESRLVSKGLLEKSS</sequence>
<gene>
    <name evidence="2" type="ORF">NCTC10894_00613</name>
</gene>
<accession>A0AAJ5D3L6</accession>
<evidence type="ECO:0000313" key="2">
    <source>
        <dbReference type="EMBL" id="SUD96280.1"/>
    </source>
</evidence>
<organism evidence="2 3">
    <name type="scientific">Ralstonia mannitolilytica</name>
    <dbReference type="NCBI Taxonomy" id="105219"/>
    <lineage>
        <taxon>Bacteria</taxon>
        <taxon>Pseudomonadati</taxon>
        <taxon>Pseudomonadota</taxon>
        <taxon>Betaproteobacteria</taxon>
        <taxon>Burkholderiales</taxon>
        <taxon>Burkholderiaceae</taxon>
        <taxon>Ralstonia</taxon>
    </lineage>
</organism>
<dbReference type="Gene3D" id="1.10.260.40">
    <property type="entry name" value="lambda repressor-like DNA-binding domains"/>
    <property type="match status" value="1"/>
</dbReference>
<dbReference type="Proteomes" id="UP000255008">
    <property type="component" value="Unassembled WGS sequence"/>
</dbReference>
<dbReference type="EMBL" id="UGVE01000001">
    <property type="protein sequence ID" value="SUD96280.1"/>
    <property type="molecule type" value="Genomic_DNA"/>
</dbReference>
<dbReference type="AlphaFoldDB" id="A0AAJ5D3L6"/>
<dbReference type="InterPro" id="IPR001387">
    <property type="entry name" value="Cro/C1-type_HTH"/>
</dbReference>
<dbReference type="GO" id="GO:0003677">
    <property type="term" value="F:DNA binding"/>
    <property type="evidence" value="ECO:0007669"/>
    <property type="project" value="InterPro"/>
</dbReference>
<evidence type="ECO:0000313" key="3">
    <source>
        <dbReference type="Proteomes" id="UP000255008"/>
    </source>
</evidence>
<evidence type="ECO:0000259" key="1">
    <source>
        <dbReference type="PROSITE" id="PS50943"/>
    </source>
</evidence>
<feature type="domain" description="HTH cro/C1-type" evidence="1">
    <location>
        <begin position="57"/>
        <end position="115"/>
    </location>
</feature>
<dbReference type="PROSITE" id="PS50943">
    <property type="entry name" value="HTH_CROC1"/>
    <property type="match status" value="1"/>
</dbReference>
<proteinExistence type="predicted"/>
<dbReference type="SMART" id="SM00530">
    <property type="entry name" value="HTH_XRE"/>
    <property type="match status" value="1"/>
</dbReference>